<feature type="compositionally biased region" description="Basic and acidic residues" evidence="1">
    <location>
        <begin position="113"/>
        <end position="128"/>
    </location>
</feature>
<gene>
    <name evidence="2" type="ORF">QF035_003069</name>
</gene>
<evidence type="ECO:0008006" key="4">
    <source>
        <dbReference type="Google" id="ProtNLM"/>
    </source>
</evidence>
<reference evidence="2 3" key="1">
    <citation type="submission" date="2023-07" db="EMBL/GenBank/DDBJ databases">
        <title>Comparative genomics of wheat-associated soil bacteria to identify genetic determinants of phenazine resistance.</title>
        <authorList>
            <person name="Mouncey N."/>
        </authorList>
    </citation>
    <scope>NUCLEOTIDE SEQUENCE [LARGE SCALE GENOMIC DNA]</scope>
    <source>
        <strain evidence="2 3">V2I4</strain>
    </source>
</reference>
<comment type="caution">
    <text evidence="2">The sequence shown here is derived from an EMBL/GenBank/DDBJ whole genome shotgun (WGS) entry which is preliminary data.</text>
</comment>
<sequence length="269" mass="29135">MNALLPVRRPRASGPVRGHRAPVRTCTALIAALTLSLAGCSGMPWSSDDKGTEKVSCGLVVDGSGSGTSDDTGVDVKKKLQETLIPFLDEQHCSSLAYAPVTASSWNSSCRHSPVDLDPEPRTSTEDREVLRQRARNSAAGASIEMLNCAREQNGSDVLGALGRIAQSLRETQDDKGGDLAILAVSDFEQTDPEFRISKEPLSTKAERTRAVNKLLAGRKLPALKGMDLYTVGYGKNPTRKPSTYEGFDQFWTDILTTRAKAHVHHDDE</sequence>
<name>A0ABU0SPM6_9ACTN</name>
<evidence type="ECO:0000313" key="2">
    <source>
        <dbReference type="EMBL" id="MDQ1025487.1"/>
    </source>
</evidence>
<accession>A0ABU0SPM6</accession>
<evidence type="ECO:0000313" key="3">
    <source>
        <dbReference type="Proteomes" id="UP001230328"/>
    </source>
</evidence>
<protein>
    <recommendedName>
        <fullName evidence="4">Lipoprotein</fullName>
    </recommendedName>
</protein>
<feature type="region of interest" description="Disordered" evidence="1">
    <location>
        <begin position="109"/>
        <end position="128"/>
    </location>
</feature>
<organism evidence="2 3">
    <name type="scientific">Streptomyces umbrinus</name>
    <dbReference type="NCBI Taxonomy" id="67370"/>
    <lineage>
        <taxon>Bacteria</taxon>
        <taxon>Bacillati</taxon>
        <taxon>Actinomycetota</taxon>
        <taxon>Actinomycetes</taxon>
        <taxon>Kitasatosporales</taxon>
        <taxon>Streptomycetaceae</taxon>
        <taxon>Streptomyces</taxon>
        <taxon>Streptomyces phaeochromogenes group</taxon>
    </lineage>
</organism>
<dbReference type="Proteomes" id="UP001230328">
    <property type="component" value="Unassembled WGS sequence"/>
</dbReference>
<proteinExistence type="predicted"/>
<dbReference type="EMBL" id="JAUSZI010000002">
    <property type="protein sequence ID" value="MDQ1025487.1"/>
    <property type="molecule type" value="Genomic_DNA"/>
</dbReference>
<evidence type="ECO:0000256" key="1">
    <source>
        <dbReference type="SAM" id="MobiDB-lite"/>
    </source>
</evidence>
<keyword evidence="3" id="KW-1185">Reference proteome</keyword>